<dbReference type="PANTHER" id="PTHR39431">
    <property type="entry name" value="FRPA/C-RELATED PROTEIN"/>
    <property type="match status" value="1"/>
</dbReference>
<dbReference type="OrthoDB" id="1676884at2"/>
<evidence type="ECO:0008006" key="3">
    <source>
        <dbReference type="Google" id="ProtNLM"/>
    </source>
</evidence>
<accession>A0A2C9ZZK7</accession>
<dbReference type="RefSeq" id="WP_086745713.1">
    <property type="nucleotide sequence ID" value="NZ_MWPV01000007.1"/>
</dbReference>
<proteinExistence type="predicted"/>
<name>A0A2C9ZZK7_PSEDV</name>
<dbReference type="EMBL" id="MWPV01000007">
    <property type="protein sequence ID" value="OUL56199.1"/>
    <property type="molecule type" value="Genomic_DNA"/>
</dbReference>
<reference evidence="1 2" key="1">
    <citation type="submission" date="2017-02" db="EMBL/GenBank/DDBJ databases">
        <title>Pseudoalteromonas ulvae TC14 Genome.</title>
        <authorList>
            <person name="Molmeret M."/>
        </authorList>
    </citation>
    <scope>NUCLEOTIDE SEQUENCE [LARGE SCALE GENOMIC DNA]</scope>
    <source>
        <strain evidence="1">TC14</strain>
    </source>
</reference>
<comment type="caution">
    <text evidence="1">The sequence shown here is derived from an EMBL/GenBank/DDBJ whole genome shotgun (WGS) entry which is preliminary data.</text>
</comment>
<dbReference type="PANTHER" id="PTHR39431:SF1">
    <property type="entry name" value="FRPA_C-RELATED PROTEIN"/>
    <property type="match status" value="1"/>
</dbReference>
<organism evidence="1 2">
    <name type="scientific">Pseudoalteromonas ulvae</name>
    <dbReference type="NCBI Taxonomy" id="107327"/>
    <lineage>
        <taxon>Bacteria</taxon>
        <taxon>Pseudomonadati</taxon>
        <taxon>Pseudomonadota</taxon>
        <taxon>Gammaproteobacteria</taxon>
        <taxon>Alteromonadales</taxon>
        <taxon>Pseudoalteromonadaceae</taxon>
        <taxon>Pseudoalteromonas</taxon>
    </lineage>
</organism>
<sequence>MKIDTYRLSTQLAKDAHTYQATHTELQSHKPPLINQQGLERGTQTTTEYTYTARELAAQRQYLSSDSRVSGPSGQQRLNQEHELSRLFSNMVSQNISVRRINAGAGGVPALASNRSANMNVQSGAHQANFTLQSYFVEYEQSSLQFQAQGQVSLEDGRIIDFNLSLHMDQAYFKQENLRLSQNTQPLRYDPLLLDLSGQGPKLSTVSFDFDMNLDGQNETLAFAAPGSGFLVLDKNQDGEINNGSELLGGLTGEAFKELAHYDEDGNGWIDENDAIFAQLQVWHLDSQGQKLLTQLADAGVGALYLGNEATQYTLKDQQNQELGVIQRSGVYLREDGLAASMVQVDLADRAAVLSPSQATALNPSENRLTRLEKDSITHLSQWLNDEQTLGQLNQMIDAVNELSLSELKADPNVLVSSGNDSENPMIAALRDSMLRLQQSLAEMKARSEEAPEPVDVEFEHMLSLVKMIDGLAKKKET</sequence>
<keyword evidence="2" id="KW-1185">Reference proteome</keyword>
<dbReference type="Proteomes" id="UP000194841">
    <property type="component" value="Unassembled WGS sequence"/>
</dbReference>
<evidence type="ECO:0000313" key="1">
    <source>
        <dbReference type="EMBL" id="OUL56199.1"/>
    </source>
</evidence>
<dbReference type="AlphaFoldDB" id="A0A2C9ZZK7"/>
<evidence type="ECO:0000313" key="2">
    <source>
        <dbReference type="Proteomes" id="UP000194841"/>
    </source>
</evidence>
<gene>
    <name evidence="1" type="ORF">B1199_18985</name>
</gene>
<protein>
    <recommendedName>
        <fullName evidence="3">EF-hand domain-containing protein</fullName>
    </recommendedName>
</protein>